<keyword evidence="4" id="KW-1185">Reference proteome</keyword>
<accession>A0A1W1IAA6</accession>
<proteinExistence type="predicted"/>
<dbReference type="KEGG" id="nja:NSJP_3787"/>
<keyword evidence="1" id="KW-0472">Membrane</keyword>
<dbReference type="InterPro" id="IPR013424">
    <property type="entry name" value="Ice-binding_C"/>
</dbReference>
<evidence type="ECO:0000313" key="4">
    <source>
        <dbReference type="Proteomes" id="UP000192042"/>
    </source>
</evidence>
<keyword evidence="1" id="KW-0812">Transmembrane</keyword>
<dbReference type="AlphaFoldDB" id="A0A1W1IAA6"/>
<feature type="transmembrane region" description="Helical" evidence="1">
    <location>
        <begin position="70"/>
        <end position="89"/>
    </location>
</feature>
<dbReference type="RefSeq" id="WP_080888123.1">
    <property type="nucleotide sequence ID" value="NZ_LT828648.1"/>
</dbReference>
<dbReference type="EMBL" id="LT828648">
    <property type="protein sequence ID" value="SLM49954.1"/>
    <property type="molecule type" value="Genomic_DNA"/>
</dbReference>
<dbReference type="STRING" id="1325564.NSJP_3787"/>
<keyword evidence="1" id="KW-1133">Transmembrane helix</keyword>
<dbReference type="Proteomes" id="UP000192042">
    <property type="component" value="Chromosome I"/>
</dbReference>
<evidence type="ECO:0000259" key="2">
    <source>
        <dbReference type="Pfam" id="PF07589"/>
    </source>
</evidence>
<reference evidence="3 4" key="1">
    <citation type="submission" date="2017-03" db="EMBL/GenBank/DDBJ databases">
        <authorList>
            <person name="Afonso C.L."/>
            <person name="Miller P.J."/>
            <person name="Scott M.A."/>
            <person name="Spackman E."/>
            <person name="Goraichik I."/>
            <person name="Dimitrov K.M."/>
            <person name="Suarez D.L."/>
            <person name="Swayne D.E."/>
        </authorList>
    </citation>
    <scope>NUCLEOTIDE SEQUENCE [LARGE SCALE GENOMIC DNA]</scope>
    <source>
        <strain evidence="3">Genome sequencing of Nitrospira japonica strain NJ11</strain>
    </source>
</reference>
<feature type="domain" description="Ice-binding protein C-terminal" evidence="2">
    <location>
        <begin position="69"/>
        <end position="93"/>
    </location>
</feature>
<organism evidence="3 4">
    <name type="scientific">Nitrospira japonica</name>
    <dbReference type="NCBI Taxonomy" id="1325564"/>
    <lineage>
        <taxon>Bacteria</taxon>
        <taxon>Pseudomonadati</taxon>
        <taxon>Nitrospirota</taxon>
        <taxon>Nitrospiria</taxon>
        <taxon>Nitrospirales</taxon>
        <taxon>Nitrospiraceae</taxon>
        <taxon>Nitrospira</taxon>
    </lineage>
</organism>
<dbReference type="Pfam" id="PF07589">
    <property type="entry name" value="PEP-CTERM"/>
    <property type="match status" value="1"/>
</dbReference>
<protein>
    <recommendedName>
        <fullName evidence="2">Ice-binding protein C-terminal domain-containing protein</fullName>
    </recommendedName>
</protein>
<evidence type="ECO:0000256" key="1">
    <source>
        <dbReference type="SAM" id="Phobius"/>
    </source>
</evidence>
<sequence>MRDALLGILLVVILSIGLFAPQAEAAGSLPAWGSSGAMATWDSNSFLAWLASTLRNYIGNSQNNYPTKSVPVPGTLLFAAGGFIGLVLWRERKTRS</sequence>
<evidence type="ECO:0000313" key="3">
    <source>
        <dbReference type="EMBL" id="SLM49954.1"/>
    </source>
</evidence>
<name>A0A1W1IAA6_9BACT</name>
<gene>
    <name evidence="3" type="ORF">NSJP_3787</name>
</gene>